<sequence>MNKTLNVLINSINAQLAVLNANDFKIYDEENSEYYLSEVYYNSEDDELKCRFKEELKYE</sequence>
<protein>
    <submittedName>
        <fullName evidence="1">Uncharacterized protein</fullName>
    </submittedName>
</protein>
<evidence type="ECO:0000313" key="2">
    <source>
        <dbReference type="Proteomes" id="UP000027770"/>
    </source>
</evidence>
<accession>A0AA40ITX8</accession>
<reference evidence="1 2" key="1">
    <citation type="submission" date="2014-02" db="EMBL/GenBank/DDBJ databases">
        <title>Plasmidome dynamics in the species complex Clostridium novyi sensu lato converts strains of independent lineages into distinctly different pathogens.</title>
        <authorList>
            <person name="Skarin H."/>
            <person name="Segerman B."/>
        </authorList>
    </citation>
    <scope>NUCLEOTIDE SEQUENCE [LARGE SCALE GENOMIC DNA]</scope>
    <source>
        <strain evidence="1 2">ATCC 27606</strain>
    </source>
</reference>
<gene>
    <name evidence="1" type="ORF">Z959_10155</name>
</gene>
<dbReference type="AlphaFoldDB" id="A0AA40ITX8"/>
<keyword evidence="2" id="KW-1185">Reference proteome</keyword>
<dbReference type="EMBL" id="JENW01000066">
    <property type="protein sequence ID" value="KEI16241.1"/>
    <property type="molecule type" value="Genomic_DNA"/>
</dbReference>
<dbReference type="Proteomes" id="UP000027770">
    <property type="component" value="Unassembled WGS sequence"/>
</dbReference>
<dbReference type="RefSeq" id="WP_039219238.1">
    <property type="nucleotide sequence ID" value="NZ_JENW01000066.1"/>
</dbReference>
<evidence type="ECO:0000313" key="1">
    <source>
        <dbReference type="EMBL" id="KEI16241.1"/>
    </source>
</evidence>
<name>A0AA40ITX8_CLONO</name>
<proteinExistence type="predicted"/>
<organism evidence="1 2">
    <name type="scientific">Clostridium novyi B str. ATCC 27606</name>
    <dbReference type="NCBI Taxonomy" id="1443123"/>
    <lineage>
        <taxon>Bacteria</taxon>
        <taxon>Bacillati</taxon>
        <taxon>Bacillota</taxon>
        <taxon>Clostridia</taxon>
        <taxon>Eubacteriales</taxon>
        <taxon>Clostridiaceae</taxon>
        <taxon>Clostridium</taxon>
    </lineage>
</organism>
<comment type="caution">
    <text evidence="1">The sequence shown here is derived from an EMBL/GenBank/DDBJ whole genome shotgun (WGS) entry which is preliminary data.</text>
</comment>